<evidence type="ECO:0000313" key="3">
    <source>
        <dbReference type="EMBL" id="KAA6408575.1"/>
    </source>
</evidence>
<proteinExistence type="predicted"/>
<gene>
    <name evidence="3" type="ORF">FRX48_07657</name>
</gene>
<feature type="coiled-coil region" evidence="1">
    <location>
        <begin position="36"/>
        <end position="63"/>
    </location>
</feature>
<feature type="compositionally biased region" description="Acidic residues" evidence="2">
    <location>
        <begin position="7"/>
        <end position="25"/>
    </location>
</feature>
<evidence type="ECO:0000256" key="1">
    <source>
        <dbReference type="SAM" id="Coils"/>
    </source>
</evidence>
<evidence type="ECO:0000313" key="4">
    <source>
        <dbReference type="Proteomes" id="UP000324767"/>
    </source>
</evidence>
<feature type="region of interest" description="Disordered" evidence="2">
    <location>
        <begin position="1"/>
        <end position="33"/>
    </location>
</feature>
<dbReference type="Proteomes" id="UP000324767">
    <property type="component" value="Unassembled WGS sequence"/>
</dbReference>
<accession>A0A5M8PGX2</accession>
<comment type="caution">
    <text evidence="3">The sequence shown here is derived from an EMBL/GenBank/DDBJ whole genome shotgun (WGS) entry which is preliminary data.</text>
</comment>
<evidence type="ECO:0000256" key="2">
    <source>
        <dbReference type="SAM" id="MobiDB-lite"/>
    </source>
</evidence>
<sequence>MRRLVVEEGEFVEDAAEEDEEDWGGDDGTSVSGEEEVGLAEEMVEAETEVEEERRELERREGVWSGVGGVGDGVSVGAVARRVVAAAVLALLRIREDGSDSRLGRPRFLLGSGIAVGFASRGG</sequence>
<name>A0A5M8PGX2_9LECA</name>
<organism evidence="3 4">
    <name type="scientific">Lasallia pustulata</name>
    <dbReference type="NCBI Taxonomy" id="136370"/>
    <lineage>
        <taxon>Eukaryota</taxon>
        <taxon>Fungi</taxon>
        <taxon>Dikarya</taxon>
        <taxon>Ascomycota</taxon>
        <taxon>Pezizomycotina</taxon>
        <taxon>Lecanoromycetes</taxon>
        <taxon>OSLEUM clade</taxon>
        <taxon>Umbilicariomycetidae</taxon>
        <taxon>Umbilicariales</taxon>
        <taxon>Umbilicariaceae</taxon>
        <taxon>Lasallia</taxon>
    </lineage>
</organism>
<keyword evidence="1" id="KW-0175">Coiled coil</keyword>
<protein>
    <submittedName>
        <fullName evidence="3">Uncharacterized protein</fullName>
    </submittedName>
</protein>
<reference evidence="3 4" key="1">
    <citation type="submission" date="2019-09" db="EMBL/GenBank/DDBJ databases">
        <title>The hologenome of the rock-dwelling lichen Lasallia pustulata.</title>
        <authorList>
            <person name="Greshake Tzovaras B."/>
            <person name="Segers F."/>
            <person name="Bicker A."/>
            <person name="Dal Grande F."/>
            <person name="Otte J."/>
            <person name="Hankeln T."/>
            <person name="Schmitt I."/>
            <person name="Ebersberger I."/>
        </authorList>
    </citation>
    <scope>NUCLEOTIDE SEQUENCE [LARGE SCALE GENOMIC DNA]</scope>
    <source>
        <strain evidence="3">A1-1</strain>
    </source>
</reference>
<dbReference type="EMBL" id="VXIT01000013">
    <property type="protein sequence ID" value="KAA6408575.1"/>
    <property type="molecule type" value="Genomic_DNA"/>
</dbReference>
<dbReference type="AlphaFoldDB" id="A0A5M8PGX2"/>